<comment type="caution">
    <text evidence="2">The sequence shown here is derived from an EMBL/GenBank/DDBJ whole genome shotgun (WGS) entry which is preliminary data.</text>
</comment>
<dbReference type="InterPro" id="IPR014729">
    <property type="entry name" value="Rossmann-like_a/b/a_fold"/>
</dbReference>
<accession>A0AAV8UVD0</accession>
<dbReference type="InterPro" id="IPR004821">
    <property type="entry name" value="Cyt_trans-like"/>
</dbReference>
<gene>
    <name evidence="2" type="ORF">NDN08_002977</name>
</gene>
<dbReference type="EMBL" id="JAMWBK010000003">
    <property type="protein sequence ID" value="KAJ8906484.1"/>
    <property type="molecule type" value="Genomic_DNA"/>
</dbReference>
<reference evidence="2 3" key="1">
    <citation type="journal article" date="2023" name="Nat. Commun.">
        <title>Origin of minicircular mitochondrial genomes in red algae.</title>
        <authorList>
            <person name="Lee Y."/>
            <person name="Cho C.H."/>
            <person name="Lee Y.M."/>
            <person name="Park S.I."/>
            <person name="Yang J.H."/>
            <person name="West J.A."/>
            <person name="Bhattacharya D."/>
            <person name="Yoon H.S."/>
        </authorList>
    </citation>
    <scope>NUCLEOTIDE SEQUENCE [LARGE SCALE GENOMIC DNA]</scope>
    <source>
        <strain evidence="2 3">CCMP1338</strain>
        <tissue evidence="2">Whole cell</tissue>
    </source>
</reference>
<feature type="domain" description="Cytidyltransferase-like" evidence="1">
    <location>
        <begin position="106"/>
        <end position="245"/>
    </location>
</feature>
<dbReference type="AlphaFoldDB" id="A0AAV8UVD0"/>
<evidence type="ECO:0000313" key="3">
    <source>
        <dbReference type="Proteomes" id="UP001157974"/>
    </source>
</evidence>
<dbReference type="Pfam" id="PF01467">
    <property type="entry name" value="CTP_transf_like"/>
    <property type="match status" value="1"/>
</dbReference>
<dbReference type="Gene3D" id="3.40.50.620">
    <property type="entry name" value="HUPs"/>
    <property type="match status" value="1"/>
</dbReference>
<dbReference type="GO" id="GO:0015937">
    <property type="term" value="P:coenzyme A biosynthetic process"/>
    <property type="evidence" value="ECO:0007669"/>
    <property type="project" value="TreeGrafter"/>
</dbReference>
<proteinExistence type="predicted"/>
<sequence>MSAVVQLSRSTNVEDVVRGEIGEDPGSESVGSLIVFMLDATIPSGFWFDYLNRIYGLVAMEDPRRDVRVMVSELAVKRQAKPDVREAEKSLTESMPELKRYKTVAVGGTFDRLHAGHRLLLAASALTATERLIIGISGPELLKRKKFADHIQSFAERSRGAEEFVLSVNPHITVEVTELKDASGPTRTRENLDAIVVTKETRRGADDINRLRTEEEGLHQLEVVVVGLLYPADGTEKLSSTRFREYDVR</sequence>
<protein>
    <recommendedName>
        <fullName evidence="1">Cytidyltransferase-like domain-containing protein</fullName>
    </recommendedName>
</protein>
<dbReference type="Proteomes" id="UP001157974">
    <property type="component" value="Unassembled WGS sequence"/>
</dbReference>
<dbReference type="SUPFAM" id="SSF52374">
    <property type="entry name" value="Nucleotidylyl transferase"/>
    <property type="match status" value="1"/>
</dbReference>
<dbReference type="GO" id="GO:0004140">
    <property type="term" value="F:dephospho-CoA kinase activity"/>
    <property type="evidence" value="ECO:0007669"/>
    <property type="project" value="TreeGrafter"/>
</dbReference>
<name>A0AAV8UVD0_9RHOD</name>
<evidence type="ECO:0000259" key="1">
    <source>
        <dbReference type="Pfam" id="PF01467"/>
    </source>
</evidence>
<evidence type="ECO:0000313" key="2">
    <source>
        <dbReference type="EMBL" id="KAJ8906484.1"/>
    </source>
</evidence>
<dbReference type="PANTHER" id="PTHR10695:SF46">
    <property type="entry name" value="BIFUNCTIONAL COENZYME A SYNTHASE-RELATED"/>
    <property type="match status" value="1"/>
</dbReference>
<dbReference type="NCBIfam" id="NF001985">
    <property type="entry name" value="PRK00777.1"/>
    <property type="match status" value="1"/>
</dbReference>
<keyword evidence="3" id="KW-1185">Reference proteome</keyword>
<dbReference type="PANTHER" id="PTHR10695">
    <property type="entry name" value="DEPHOSPHO-COA KINASE-RELATED"/>
    <property type="match status" value="1"/>
</dbReference>
<organism evidence="2 3">
    <name type="scientific">Rhodosorus marinus</name>
    <dbReference type="NCBI Taxonomy" id="101924"/>
    <lineage>
        <taxon>Eukaryota</taxon>
        <taxon>Rhodophyta</taxon>
        <taxon>Stylonematophyceae</taxon>
        <taxon>Stylonematales</taxon>
        <taxon>Stylonemataceae</taxon>
        <taxon>Rhodosorus</taxon>
    </lineage>
</organism>